<organism evidence="2 3">
    <name type="scientific">Liparis tanakae</name>
    <name type="common">Tanaka's snailfish</name>
    <dbReference type="NCBI Taxonomy" id="230148"/>
    <lineage>
        <taxon>Eukaryota</taxon>
        <taxon>Metazoa</taxon>
        <taxon>Chordata</taxon>
        <taxon>Craniata</taxon>
        <taxon>Vertebrata</taxon>
        <taxon>Euteleostomi</taxon>
        <taxon>Actinopterygii</taxon>
        <taxon>Neopterygii</taxon>
        <taxon>Teleostei</taxon>
        <taxon>Neoteleostei</taxon>
        <taxon>Acanthomorphata</taxon>
        <taxon>Eupercaria</taxon>
        <taxon>Perciformes</taxon>
        <taxon>Cottioidei</taxon>
        <taxon>Cottales</taxon>
        <taxon>Liparidae</taxon>
        <taxon>Liparis</taxon>
    </lineage>
</organism>
<dbReference type="Proteomes" id="UP000314294">
    <property type="component" value="Unassembled WGS sequence"/>
</dbReference>
<comment type="caution">
    <text evidence="2">The sequence shown here is derived from an EMBL/GenBank/DDBJ whole genome shotgun (WGS) entry which is preliminary data.</text>
</comment>
<keyword evidence="3" id="KW-1185">Reference proteome</keyword>
<dbReference type="EMBL" id="SRLO01001176">
    <property type="protein sequence ID" value="TNN40591.1"/>
    <property type="molecule type" value="Genomic_DNA"/>
</dbReference>
<gene>
    <name evidence="2" type="ORF">EYF80_049250</name>
</gene>
<feature type="region of interest" description="Disordered" evidence="1">
    <location>
        <begin position="53"/>
        <end position="72"/>
    </location>
</feature>
<dbReference type="AlphaFoldDB" id="A0A4Z2FI29"/>
<name>A0A4Z2FI29_9TELE</name>
<sequence>MLGFSTLGCARYVGSSPWAADYVLIEFRGRGRTHNGGRELVFHVDGLDVPPPASAEPLSGYPSAASPESSAEADVVRSEAGCMLGAERET</sequence>
<feature type="compositionally biased region" description="Low complexity" evidence="1">
    <location>
        <begin position="62"/>
        <end position="72"/>
    </location>
</feature>
<accession>A0A4Z2FI29</accession>
<evidence type="ECO:0000313" key="2">
    <source>
        <dbReference type="EMBL" id="TNN40591.1"/>
    </source>
</evidence>
<proteinExistence type="predicted"/>
<protein>
    <submittedName>
        <fullName evidence="2">Uncharacterized protein</fullName>
    </submittedName>
</protein>
<evidence type="ECO:0000313" key="3">
    <source>
        <dbReference type="Proteomes" id="UP000314294"/>
    </source>
</evidence>
<evidence type="ECO:0000256" key="1">
    <source>
        <dbReference type="SAM" id="MobiDB-lite"/>
    </source>
</evidence>
<reference evidence="2 3" key="1">
    <citation type="submission" date="2019-03" db="EMBL/GenBank/DDBJ databases">
        <title>First draft genome of Liparis tanakae, snailfish: a comprehensive survey of snailfish specific genes.</title>
        <authorList>
            <person name="Kim W."/>
            <person name="Song I."/>
            <person name="Jeong J.-H."/>
            <person name="Kim D."/>
            <person name="Kim S."/>
            <person name="Ryu S."/>
            <person name="Song J.Y."/>
            <person name="Lee S.K."/>
        </authorList>
    </citation>
    <scope>NUCLEOTIDE SEQUENCE [LARGE SCALE GENOMIC DNA]</scope>
    <source>
        <tissue evidence="2">Muscle</tissue>
    </source>
</reference>